<dbReference type="AlphaFoldDB" id="A0A4R7RJE1"/>
<gene>
    <name evidence="2" type="ORF">EI77_04664</name>
</gene>
<keyword evidence="3" id="KW-1185">Reference proteome</keyword>
<reference evidence="2 3" key="1">
    <citation type="submission" date="2019-03" db="EMBL/GenBank/DDBJ databases">
        <title>Genomic Encyclopedia of Archaeal and Bacterial Type Strains, Phase II (KMG-II): from individual species to whole genera.</title>
        <authorList>
            <person name="Goeker M."/>
        </authorList>
    </citation>
    <scope>NUCLEOTIDE SEQUENCE [LARGE SCALE GENOMIC DNA]</scope>
    <source>
        <strain evidence="2 3">ATCC 25309</strain>
    </source>
</reference>
<name>A0A4R7RJE1_9BACT</name>
<feature type="region of interest" description="Disordered" evidence="1">
    <location>
        <begin position="152"/>
        <end position="175"/>
    </location>
</feature>
<protein>
    <submittedName>
        <fullName evidence="2">Uncharacterized protein</fullName>
    </submittedName>
</protein>
<dbReference type="EMBL" id="SOCA01000020">
    <property type="protein sequence ID" value="TDU62499.1"/>
    <property type="molecule type" value="Genomic_DNA"/>
</dbReference>
<feature type="region of interest" description="Disordered" evidence="1">
    <location>
        <begin position="1"/>
        <end position="28"/>
    </location>
</feature>
<dbReference type="Proteomes" id="UP000295662">
    <property type="component" value="Unassembled WGS sequence"/>
</dbReference>
<organism evidence="2 3">
    <name type="scientific">Prosthecobacter fusiformis</name>
    <dbReference type="NCBI Taxonomy" id="48464"/>
    <lineage>
        <taxon>Bacteria</taxon>
        <taxon>Pseudomonadati</taxon>
        <taxon>Verrucomicrobiota</taxon>
        <taxon>Verrucomicrobiia</taxon>
        <taxon>Verrucomicrobiales</taxon>
        <taxon>Verrucomicrobiaceae</taxon>
        <taxon>Prosthecobacter</taxon>
    </lineage>
</organism>
<evidence type="ECO:0000313" key="2">
    <source>
        <dbReference type="EMBL" id="TDU62499.1"/>
    </source>
</evidence>
<sequence>MTSHSRAPSGRDGGDASPSSSQGSRPGLNPSALWAWRSRYRSSAVSYTSPIIRRQLSLVSHPRSLYPPRAKSFSANHPVAPFFGPTGLRIQPRARALGGDAHPTAAWRSEGARERPRRLHIPQGSPLNHPAAPFCGPTGLWIQPWARALGGDAHPTASAWRSEGARERPRRLHIP</sequence>
<evidence type="ECO:0000256" key="1">
    <source>
        <dbReference type="SAM" id="MobiDB-lite"/>
    </source>
</evidence>
<comment type="caution">
    <text evidence="2">The sequence shown here is derived from an EMBL/GenBank/DDBJ whole genome shotgun (WGS) entry which is preliminary data.</text>
</comment>
<evidence type="ECO:0000313" key="3">
    <source>
        <dbReference type="Proteomes" id="UP000295662"/>
    </source>
</evidence>
<accession>A0A4R7RJE1</accession>
<proteinExistence type="predicted"/>